<evidence type="ECO:0000259" key="3">
    <source>
        <dbReference type="PROSITE" id="PS51900"/>
    </source>
</evidence>
<evidence type="ECO:0000313" key="5">
    <source>
        <dbReference type="Proteomes" id="UP001501563"/>
    </source>
</evidence>
<dbReference type="InterPro" id="IPR011010">
    <property type="entry name" value="DNA_brk_join_enz"/>
</dbReference>
<sequence length="246" mass="27939">MGSFAGALEDFFTLHHLALPTDQAERLAAGRRQRRIEAVPEPLQQAVAAFDTSRMRAQDRARRAGTRPRSNHTLETALAILRDLALFLVDERDKNAWALVDVHDVEAFMSTLPKGHKRRLTVLRQFFRFARSQKMLLVDPTRDLVAKETNDFHGQTLAIEQQRELFRRWTTDQHVHPHEAVMGMLALLHGASSSEMRMLKTDDIDQQAHTVRRESGPIPSPWIPPLGQCCSGAWPTARHGPRPTHT</sequence>
<name>A0ABP7LTJ2_9ACTN</name>
<dbReference type="Proteomes" id="UP001501563">
    <property type="component" value="Unassembled WGS sequence"/>
</dbReference>
<comment type="caution">
    <text evidence="4">The sequence shown here is derived from an EMBL/GenBank/DDBJ whole genome shotgun (WGS) entry which is preliminary data.</text>
</comment>
<dbReference type="EMBL" id="BAAAZA010000074">
    <property type="protein sequence ID" value="GAA3908298.1"/>
    <property type="molecule type" value="Genomic_DNA"/>
</dbReference>
<proteinExistence type="predicted"/>
<gene>
    <name evidence="4" type="ORF">GCM10022207_92290</name>
</gene>
<evidence type="ECO:0000256" key="1">
    <source>
        <dbReference type="ARBA" id="ARBA00023125"/>
    </source>
</evidence>
<feature type="domain" description="Core-binding (CB)" evidence="3">
    <location>
        <begin position="41"/>
        <end position="131"/>
    </location>
</feature>
<evidence type="ECO:0000256" key="2">
    <source>
        <dbReference type="PROSITE-ProRule" id="PRU01248"/>
    </source>
</evidence>
<dbReference type="Gene3D" id="1.10.150.130">
    <property type="match status" value="1"/>
</dbReference>
<reference evidence="5" key="1">
    <citation type="journal article" date="2019" name="Int. J. Syst. Evol. Microbiol.">
        <title>The Global Catalogue of Microorganisms (GCM) 10K type strain sequencing project: providing services to taxonomists for standard genome sequencing and annotation.</title>
        <authorList>
            <consortium name="The Broad Institute Genomics Platform"/>
            <consortium name="The Broad Institute Genome Sequencing Center for Infectious Disease"/>
            <person name="Wu L."/>
            <person name="Ma J."/>
        </authorList>
    </citation>
    <scope>NUCLEOTIDE SEQUENCE [LARGE SCALE GENOMIC DNA]</scope>
    <source>
        <strain evidence="5">JCM 16578</strain>
    </source>
</reference>
<dbReference type="RefSeq" id="WP_345554650.1">
    <property type="nucleotide sequence ID" value="NZ_BAAAZA010000074.1"/>
</dbReference>
<dbReference type="PROSITE" id="PS51900">
    <property type="entry name" value="CB"/>
    <property type="match status" value="1"/>
</dbReference>
<dbReference type="InterPro" id="IPR044068">
    <property type="entry name" value="CB"/>
</dbReference>
<organism evidence="4 5">
    <name type="scientific">Streptomyces lannensis</name>
    <dbReference type="NCBI Taxonomy" id="766498"/>
    <lineage>
        <taxon>Bacteria</taxon>
        <taxon>Bacillati</taxon>
        <taxon>Actinomycetota</taxon>
        <taxon>Actinomycetes</taxon>
        <taxon>Kitasatosporales</taxon>
        <taxon>Streptomycetaceae</taxon>
        <taxon>Streptomyces</taxon>
    </lineage>
</organism>
<keyword evidence="5" id="KW-1185">Reference proteome</keyword>
<evidence type="ECO:0000313" key="4">
    <source>
        <dbReference type="EMBL" id="GAA3908298.1"/>
    </source>
</evidence>
<dbReference type="SUPFAM" id="SSF56349">
    <property type="entry name" value="DNA breaking-rejoining enzymes"/>
    <property type="match status" value="1"/>
</dbReference>
<protein>
    <recommendedName>
        <fullName evidence="3">Core-binding (CB) domain-containing protein</fullName>
    </recommendedName>
</protein>
<dbReference type="InterPro" id="IPR010998">
    <property type="entry name" value="Integrase_recombinase_N"/>
</dbReference>
<accession>A0ABP7LTJ2</accession>
<keyword evidence="1 2" id="KW-0238">DNA-binding</keyword>